<evidence type="ECO:0000256" key="1">
    <source>
        <dbReference type="SAM" id="MobiDB-lite"/>
    </source>
</evidence>
<dbReference type="Proteomes" id="UP000076502">
    <property type="component" value="Unassembled WGS sequence"/>
</dbReference>
<name>A0A154PRQ3_DUFNO</name>
<dbReference type="EMBL" id="KQ435075">
    <property type="protein sequence ID" value="KZC14417.1"/>
    <property type="molecule type" value="Genomic_DNA"/>
</dbReference>
<evidence type="ECO:0000313" key="2">
    <source>
        <dbReference type="EMBL" id="KZC14417.1"/>
    </source>
</evidence>
<proteinExistence type="predicted"/>
<feature type="compositionally biased region" description="Basic and acidic residues" evidence="1">
    <location>
        <begin position="1"/>
        <end position="16"/>
    </location>
</feature>
<organism evidence="2 3">
    <name type="scientific">Dufourea novaeangliae</name>
    <name type="common">Sweat bee</name>
    <dbReference type="NCBI Taxonomy" id="178035"/>
    <lineage>
        <taxon>Eukaryota</taxon>
        <taxon>Metazoa</taxon>
        <taxon>Ecdysozoa</taxon>
        <taxon>Arthropoda</taxon>
        <taxon>Hexapoda</taxon>
        <taxon>Insecta</taxon>
        <taxon>Pterygota</taxon>
        <taxon>Neoptera</taxon>
        <taxon>Endopterygota</taxon>
        <taxon>Hymenoptera</taxon>
        <taxon>Apocrita</taxon>
        <taxon>Aculeata</taxon>
        <taxon>Apoidea</taxon>
        <taxon>Anthophila</taxon>
        <taxon>Halictidae</taxon>
        <taxon>Rophitinae</taxon>
        <taxon>Dufourea</taxon>
    </lineage>
</organism>
<protein>
    <submittedName>
        <fullName evidence="2">Uncharacterized protein</fullName>
    </submittedName>
</protein>
<reference evidence="2 3" key="1">
    <citation type="submission" date="2015-07" db="EMBL/GenBank/DDBJ databases">
        <title>The genome of Dufourea novaeangliae.</title>
        <authorList>
            <person name="Pan H."/>
            <person name="Kapheim K."/>
        </authorList>
    </citation>
    <scope>NUCLEOTIDE SEQUENCE [LARGE SCALE GENOMIC DNA]</scope>
    <source>
        <strain evidence="2">0120121106</strain>
        <tissue evidence="2">Whole body</tissue>
    </source>
</reference>
<keyword evidence="3" id="KW-1185">Reference proteome</keyword>
<accession>A0A154PRQ3</accession>
<dbReference type="AlphaFoldDB" id="A0A154PRQ3"/>
<gene>
    <name evidence="2" type="ORF">WN55_07015</name>
</gene>
<feature type="region of interest" description="Disordered" evidence="1">
    <location>
        <begin position="1"/>
        <end position="32"/>
    </location>
</feature>
<evidence type="ECO:0000313" key="3">
    <source>
        <dbReference type="Proteomes" id="UP000076502"/>
    </source>
</evidence>
<feature type="compositionally biased region" description="Basic and acidic residues" evidence="1">
    <location>
        <begin position="23"/>
        <end position="32"/>
    </location>
</feature>
<sequence length="70" mass="8041">MKSRRDLDGSDRRTKQEINFPQKLDDRGEDDTSRFTDVGGMFALSGEINRTKLLARSFVFGKAGMRVRKM</sequence>